<dbReference type="Proteomes" id="UP001189624">
    <property type="component" value="Chromosome 9"/>
</dbReference>
<evidence type="ECO:0000313" key="1">
    <source>
        <dbReference type="EMBL" id="CAJ1974779.1"/>
    </source>
</evidence>
<sequence length="143" mass="15101">MTLPAFGTRACPGMTCAFWDPRASLARPAAFGNDCRVGPRLLAWSVPCPCTTCASGTTLPGSGTTCRVLGQWTCRVRVTACGIGTTCRVWHHLLGLASPAAIRHAPVGSSTPAAFPFPFSGHTLHVRCVVRELHLHTAVLGLH</sequence>
<accession>A0AA86T158</accession>
<name>A0AA86T158_9FABA</name>
<evidence type="ECO:0000313" key="2">
    <source>
        <dbReference type="Proteomes" id="UP001189624"/>
    </source>
</evidence>
<dbReference type="AlphaFoldDB" id="A0AA86T158"/>
<protein>
    <submittedName>
        <fullName evidence="1">Uncharacterized protein</fullName>
    </submittedName>
</protein>
<dbReference type="Gramene" id="rna-AYBTSS11_LOCUS26862">
    <property type="protein sequence ID" value="CAJ1974779.1"/>
    <property type="gene ID" value="gene-AYBTSS11_LOCUS26862"/>
</dbReference>
<reference evidence="1" key="1">
    <citation type="submission" date="2023-10" db="EMBL/GenBank/DDBJ databases">
        <authorList>
            <person name="Domelevo Entfellner J.-B."/>
        </authorList>
    </citation>
    <scope>NUCLEOTIDE SEQUENCE</scope>
</reference>
<keyword evidence="2" id="KW-1185">Reference proteome</keyword>
<dbReference type="EMBL" id="OY731406">
    <property type="protein sequence ID" value="CAJ1974779.1"/>
    <property type="molecule type" value="Genomic_DNA"/>
</dbReference>
<gene>
    <name evidence="1" type="ORF">AYBTSS11_LOCUS26862</name>
</gene>
<organism evidence="1 2">
    <name type="scientific">Sphenostylis stenocarpa</name>
    <dbReference type="NCBI Taxonomy" id="92480"/>
    <lineage>
        <taxon>Eukaryota</taxon>
        <taxon>Viridiplantae</taxon>
        <taxon>Streptophyta</taxon>
        <taxon>Embryophyta</taxon>
        <taxon>Tracheophyta</taxon>
        <taxon>Spermatophyta</taxon>
        <taxon>Magnoliopsida</taxon>
        <taxon>eudicotyledons</taxon>
        <taxon>Gunneridae</taxon>
        <taxon>Pentapetalae</taxon>
        <taxon>rosids</taxon>
        <taxon>fabids</taxon>
        <taxon>Fabales</taxon>
        <taxon>Fabaceae</taxon>
        <taxon>Papilionoideae</taxon>
        <taxon>50 kb inversion clade</taxon>
        <taxon>NPAAA clade</taxon>
        <taxon>indigoferoid/millettioid clade</taxon>
        <taxon>Phaseoleae</taxon>
        <taxon>Sphenostylis</taxon>
    </lineage>
</organism>
<proteinExistence type="predicted"/>